<dbReference type="EMBL" id="LT859958">
    <property type="protein sequence ID" value="SMX53541.1"/>
    <property type="molecule type" value="Genomic_DNA"/>
</dbReference>
<dbReference type="PROSITE" id="PS00138">
    <property type="entry name" value="SUBTILASE_SER"/>
    <property type="match status" value="1"/>
</dbReference>
<evidence type="ECO:0000256" key="5">
    <source>
        <dbReference type="PROSITE-ProRule" id="PRU01240"/>
    </source>
</evidence>
<dbReference type="InterPro" id="IPR000209">
    <property type="entry name" value="Peptidase_S8/S53_dom"/>
</dbReference>
<evidence type="ECO:0000256" key="7">
    <source>
        <dbReference type="SAM" id="Phobius"/>
    </source>
</evidence>
<feature type="compositionally biased region" description="Polar residues" evidence="6">
    <location>
        <begin position="407"/>
        <end position="425"/>
    </location>
</feature>
<dbReference type="Gene3D" id="2.60.120.200">
    <property type="match status" value="1"/>
</dbReference>
<dbReference type="PANTHER" id="PTHR43399:SF4">
    <property type="entry name" value="CELL WALL-ASSOCIATED PROTEASE"/>
    <property type="match status" value="1"/>
</dbReference>
<dbReference type="Gene3D" id="2.60.40.1120">
    <property type="entry name" value="Carboxypeptidase-like, regulatory domain"/>
    <property type="match status" value="2"/>
</dbReference>
<feature type="transmembrane region" description="Helical" evidence="7">
    <location>
        <begin position="52"/>
        <end position="71"/>
    </location>
</feature>
<evidence type="ECO:0000313" key="9">
    <source>
        <dbReference type="EMBL" id="SMX53541.1"/>
    </source>
</evidence>
<dbReference type="InterPro" id="IPR023828">
    <property type="entry name" value="Peptidase_S8_Ser-AS"/>
</dbReference>
<dbReference type="GO" id="GO:0006508">
    <property type="term" value="P:proteolysis"/>
    <property type="evidence" value="ECO:0007669"/>
    <property type="project" value="UniProtKB-KW"/>
</dbReference>
<keyword evidence="10" id="KW-1185">Reference proteome</keyword>
<dbReference type="NCBIfam" id="NF038128">
    <property type="entry name" value="choice_anch_J"/>
    <property type="match status" value="1"/>
</dbReference>
<proteinExistence type="inferred from homology"/>
<evidence type="ECO:0000256" key="2">
    <source>
        <dbReference type="ARBA" id="ARBA00022670"/>
    </source>
</evidence>
<feature type="active site" description="Charge relay system" evidence="5">
    <location>
        <position position="242"/>
    </location>
</feature>
<feature type="active site" description="Charge relay system" evidence="5">
    <location>
        <position position="481"/>
    </location>
</feature>
<name>A0A1Y6K1M5_9CHLR</name>
<dbReference type="Pfam" id="PF13620">
    <property type="entry name" value="CarboxypepD_reg"/>
    <property type="match status" value="1"/>
</dbReference>
<dbReference type="GO" id="GO:0004252">
    <property type="term" value="F:serine-type endopeptidase activity"/>
    <property type="evidence" value="ECO:0007669"/>
    <property type="project" value="UniProtKB-UniRule"/>
</dbReference>
<organism evidence="9 10">
    <name type="scientific">Candidatus Brevifilum fermentans</name>
    <dbReference type="NCBI Taxonomy" id="1986204"/>
    <lineage>
        <taxon>Bacteria</taxon>
        <taxon>Bacillati</taxon>
        <taxon>Chloroflexota</taxon>
        <taxon>Anaerolineae</taxon>
        <taxon>Anaerolineales</taxon>
        <taxon>Anaerolineaceae</taxon>
        <taxon>Candidatus Brevifilum</taxon>
    </lineage>
</organism>
<feature type="active site" description="Charge relay system" evidence="5">
    <location>
        <position position="287"/>
    </location>
</feature>
<dbReference type="InterPro" id="IPR051048">
    <property type="entry name" value="Peptidase_S8/S53_subtilisin"/>
</dbReference>
<evidence type="ECO:0000256" key="4">
    <source>
        <dbReference type="ARBA" id="ARBA00022825"/>
    </source>
</evidence>
<dbReference type="InterPro" id="IPR008969">
    <property type="entry name" value="CarboxyPept-like_regulatory"/>
</dbReference>
<feature type="region of interest" description="Disordered" evidence="6">
    <location>
        <begin position="407"/>
        <end position="437"/>
    </location>
</feature>
<dbReference type="PROSITE" id="PS51892">
    <property type="entry name" value="SUBTILASE"/>
    <property type="match status" value="1"/>
</dbReference>
<dbReference type="InterPro" id="IPR015500">
    <property type="entry name" value="Peptidase_S8_subtilisin-rel"/>
</dbReference>
<sequence length="1027" mass="111006">MWAFASDLDRRIRFAGLALVRILLLRRCDYSTANGLTWHEYSRWDVAMKHKLVLRSGILLLIGMIGLTLWGNGRLPVKADDGNQKIPWVDPALLAKSKTSEPLDFLIYFEEKADLSPADALSWEERGWFVYETLTALSASSQAKVLAYLAEQGVPYEAFWIQNVIAVQSSTAETLVGLLNYAEIEALLSIPQVFLGSQVEEEWIETEPTAVAGISANLTQIKADQAWSQGDRGAGVVLGAIDTGARFTHEALVESYRGNLGAKTFSHHYHWWDAVNGKEEPYDDHGHGSHVVGIMAGGVGSGDAIGVAPGASWIACKAISASGFAWGNDLIKCGQFMAAPTNLSGENPNPNLRPQAVNNSWGDCGRAYNAWYQGVIDAWVAMGIYPVFANGNNSNCGYSSPPGLNTVGNPARSHNVTSVGSTGRSDGQYAPHSNWGPTDDAKVFHSQGYPTIKPEVVAPGVDILSAAGSDDRAYAALSGTSMSAPHVTGQVALMWGSAKCLLGDVAATTDLILETARPIPYDTGQGDEGPDFVPNHATGWGEIDAQAAVNAARAYCAGGHLDGYVLDHENQQPITGALVAATSQGEMTSSVSALTDKDGYYRIHVNSATPYTLTASAYGYHPVAVGDVLVDASGGTTTTHFHLMPKSNLLTFTGTVTDGSGHGYPLYARITLENENYSQAVYTNPFDGRFQVTVYDDLAYDLNISAMVPGYQPVLAQGIVLGDQPESLHYTIEITAGCEAPGYASSNLLAEGFDSRKLPPGWEVWDHAGTGVTWGFEDQSERSNQTGGSGGFAMVDSDYHGSLDVDVSLVTPPLDFLDESTVMLSFSQNFFSYQGNRDEIADVDVYVGGEWYNVLRQTENQTGQSHPLLDISELAAHQPYVRVRFHYYNASAEWWWQIDNVQIGSHECALVPGGLLAGFITDSRTGEPLVGAVVSNSQARGVSSTTPVDPGLPDGFYWMFQPMLENPQVIAVKTAKSLYLSELADVELRQDEITRHDVTLVSYWNYLEQVFNKLLSMILEFVDGARG</sequence>
<dbReference type="EC" id="3.4.21.62" evidence="9"/>
<keyword evidence="3 5" id="KW-0378">Hydrolase</keyword>
<keyword evidence="7" id="KW-0472">Membrane</keyword>
<dbReference type="KEGG" id="abat:CFX1CAM_0475"/>
<keyword evidence="2 5" id="KW-0645">Protease</keyword>
<dbReference type="PANTHER" id="PTHR43399">
    <property type="entry name" value="SUBTILISIN-RELATED"/>
    <property type="match status" value="1"/>
</dbReference>
<evidence type="ECO:0000259" key="8">
    <source>
        <dbReference type="Pfam" id="PF00082"/>
    </source>
</evidence>
<keyword evidence="7" id="KW-1133">Transmembrane helix</keyword>
<dbReference type="PRINTS" id="PR00723">
    <property type="entry name" value="SUBTILISIN"/>
</dbReference>
<comment type="similarity">
    <text evidence="1 5">Belongs to the peptidase S8 family.</text>
</comment>
<keyword evidence="7" id="KW-0812">Transmembrane</keyword>
<reference evidence="10" key="1">
    <citation type="submission" date="2017-05" db="EMBL/GenBank/DDBJ databases">
        <authorList>
            <person name="Kirkegaard R."/>
            <person name="Mcilroy J S."/>
        </authorList>
    </citation>
    <scope>NUCLEOTIDE SEQUENCE [LARGE SCALE GENOMIC DNA]</scope>
</reference>
<keyword evidence="4 5" id="KW-0720">Serine protease</keyword>
<gene>
    <name evidence="9" type="ORF">CFX1CAM_0475</name>
</gene>
<dbReference type="Gene3D" id="3.40.50.200">
    <property type="entry name" value="Peptidase S8/S53 domain"/>
    <property type="match status" value="1"/>
</dbReference>
<dbReference type="SUPFAM" id="SSF49464">
    <property type="entry name" value="Carboxypeptidase regulatory domain-like"/>
    <property type="match status" value="1"/>
</dbReference>
<accession>A0A1Y6K1M5</accession>
<feature type="domain" description="Peptidase S8/S53" evidence="8">
    <location>
        <begin position="233"/>
        <end position="541"/>
    </location>
</feature>
<dbReference type="InterPro" id="IPR036852">
    <property type="entry name" value="Peptidase_S8/S53_dom_sf"/>
</dbReference>
<evidence type="ECO:0000256" key="1">
    <source>
        <dbReference type="ARBA" id="ARBA00011073"/>
    </source>
</evidence>
<dbReference type="Pfam" id="PF00082">
    <property type="entry name" value="Peptidase_S8"/>
    <property type="match status" value="1"/>
</dbReference>
<dbReference type="OrthoDB" id="9798386at2"/>
<dbReference type="SUPFAM" id="SSF52743">
    <property type="entry name" value="Subtilisin-like"/>
    <property type="match status" value="1"/>
</dbReference>
<protein>
    <submittedName>
        <fullName evidence="9">Putative Subtilisin</fullName>
        <ecNumber evidence="9">3.4.21.62</ecNumber>
    </submittedName>
</protein>
<evidence type="ECO:0000313" key="10">
    <source>
        <dbReference type="Proteomes" id="UP000195514"/>
    </source>
</evidence>
<evidence type="ECO:0000256" key="3">
    <source>
        <dbReference type="ARBA" id="ARBA00022801"/>
    </source>
</evidence>
<dbReference type="AlphaFoldDB" id="A0A1Y6K1M5"/>
<evidence type="ECO:0000256" key="6">
    <source>
        <dbReference type="SAM" id="MobiDB-lite"/>
    </source>
</evidence>
<dbReference type="Proteomes" id="UP000195514">
    <property type="component" value="Chromosome I"/>
</dbReference>